<comment type="caution">
    <text evidence="8">The sequence shown here is derived from an EMBL/GenBank/DDBJ whole genome shotgun (WGS) entry which is preliminary data.</text>
</comment>
<accession>A0A815TSX8</accession>
<feature type="compositionally biased region" description="Polar residues" evidence="4">
    <location>
        <begin position="114"/>
        <end position="127"/>
    </location>
</feature>
<evidence type="ECO:0000256" key="1">
    <source>
        <dbReference type="ARBA" id="ARBA00004123"/>
    </source>
</evidence>
<dbReference type="Gene3D" id="3.30.70.330">
    <property type="match status" value="1"/>
</dbReference>
<dbReference type="InterPro" id="IPR007042">
    <property type="entry name" value="SERRATE/Ars2_C"/>
</dbReference>
<sequence length="802" mass="92462">MGDSDDDFDSRRNRDKFRRERDDFSGNRGHNNRGSGEWNDGRDRSNRFRGQYSSGPPQGRDFPPRYNRSPARYDMSPPQNKRLRRDWDTSDQSSSSRFDSNIGSPYLHSGGGFPSNTSSNIPSNAEQLNKESSDSGTQPPLLSFKNFLLDQDDNIEQEEAVKRYNVYKTDFKKTQIAEFFTAHKNEEWFKYKYHPDEHPKRHQEQKQIIQRRLDIFMDLYNKGYLNNVSVDIDNQQALIKFLDTAVIKMEGGGDQDLRLLDIVTSSHDENTVKQSSEKIDNENDSKKISDNKRKREDSKSDDETISNGEHGLSTTESKDTTEMKSSSQDTMHEAGEVPDASRLLHRTTSIFFRHLTMQTTNDDLENMCKQYAGFRRVCITDPAPERKFFRRGWATFDYSVQIRNICYELNLTKLHDTDVGAIVNRELKNRVRTISGIAHHKTIVRNDLRLITKIIKQLDAQWNIWESNENDHNEKKVTISDDSEISSSTMNTSSIQNKNPIGFISYNPLLKNITEYLVEEGDAEEEELLGDASTTMENNSNAFEIDKELTKVLDRLILYLRVVYSVDYYNCADYTQEDSMPNRCGVIHVRGGLLSTITQKELTNFMQQFESRLTVYMDSHEKIDDDEALKLGAKNEENEIEKFMDANCQEVSKDKWSCPLSGKKFKGPEFVRKHILNKHHDKIDEVKKEMIYFNNYLYDPKRPQLPEHSSNRPGATAAAPHPSGLPLPTPMTVQPLFTRASLWPTMSAPPHSGSPGYYPNQFHQARHHRPSFMYQGLGGSMHRPLNSRPLRSYEDLDAPSEI</sequence>
<dbReference type="Proteomes" id="UP000663866">
    <property type="component" value="Unassembled WGS sequence"/>
</dbReference>
<feature type="region of interest" description="Disordered" evidence="4">
    <location>
        <begin position="775"/>
        <end position="802"/>
    </location>
</feature>
<proteinExistence type="inferred from homology"/>
<feature type="compositionally biased region" description="Basic and acidic residues" evidence="4">
    <location>
        <begin position="268"/>
        <end position="302"/>
    </location>
</feature>
<evidence type="ECO:0000256" key="2">
    <source>
        <dbReference type="ARBA" id="ARBA00005407"/>
    </source>
</evidence>
<dbReference type="Proteomes" id="UP000663855">
    <property type="component" value="Unassembled WGS sequence"/>
</dbReference>
<feature type="compositionally biased region" description="Low complexity" evidence="4">
    <location>
        <begin position="90"/>
        <end position="100"/>
    </location>
</feature>
<dbReference type="InterPro" id="IPR021933">
    <property type="entry name" value="SERRATE/Ars2_N"/>
</dbReference>
<dbReference type="AlphaFoldDB" id="A0A815TSX8"/>
<dbReference type="Pfam" id="PF04959">
    <property type="entry name" value="ARS2"/>
    <property type="match status" value="1"/>
</dbReference>
<dbReference type="EMBL" id="CAJNRF010006870">
    <property type="protein sequence ID" value="CAF2085991.1"/>
    <property type="molecule type" value="Genomic_DNA"/>
</dbReference>
<feature type="region of interest" description="Disordered" evidence="4">
    <location>
        <begin position="703"/>
        <end position="730"/>
    </location>
</feature>
<name>A0A815TSX8_9BILA</name>
<evidence type="ECO:0008006" key="13">
    <source>
        <dbReference type="Google" id="ProtNLM"/>
    </source>
</evidence>
<evidence type="ECO:0000313" key="11">
    <source>
        <dbReference type="Proteomes" id="UP000663855"/>
    </source>
</evidence>
<feature type="region of interest" description="Disordered" evidence="4">
    <location>
        <begin position="1"/>
        <end position="142"/>
    </location>
</feature>
<dbReference type="PANTHER" id="PTHR13165:SF0">
    <property type="entry name" value="SERRATE RNA EFFECTOR MOLECULE HOMOLOG"/>
    <property type="match status" value="1"/>
</dbReference>
<evidence type="ECO:0000313" key="7">
    <source>
        <dbReference type="EMBL" id="CAF1278683.1"/>
    </source>
</evidence>
<feature type="domain" description="SERRATE/Ars2 N-terminal" evidence="6">
    <location>
        <begin position="145"/>
        <end position="252"/>
    </location>
</feature>
<dbReference type="PANTHER" id="PTHR13165">
    <property type="entry name" value="ARSENITE-RESISTANCE PROTEIN 2"/>
    <property type="match status" value="1"/>
</dbReference>
<dbReference type="GO" id="GO:0031053">
    <property type="term" value="P:primary miRNA processing"/>
    <property type="evidence" value="ECO:0007669"/>
    <property type="project" value="TreeGrafter"/>
</dbReference>
<feature type="compositionally biased region" description="Low complexity" evidence="4">
    <location>
        <begin position="26"/>
        <end position="36"/>
    </location>
</feature>
<evidence type="ECO:0000313" key="10">
    <source>
        <dbReference type="EMBL" id="CAF3772255.1"/>
    </source>
</evidence>
<feature type="domain" description="SERRATE/Ars2 C-terminal" evidence="5">
    <location>
        <begin position="595"/>
        <end position="784"/>
    </location>
</feature>
<feature type="region of interest" description="Disordered" evidence="4">
    <location>
        <begin position="268"/>
        <end position="339"/>
    </location>
</feature>
<dbReference type="GO" id="GO:0016604">
    <property type="term" value="C:nuclear body"/>
    <property type="evidence" value="ECO:0007669"/>
    <property type="project" value="TreeGrafter"/>
</dbReference>
<feature type="compositionally biased region" description="Basic and acidic residues" evidence="4">
    <location>
        <begin position="9"/>
        <end position="25"/>
    </location>
</feature>
<dbReference type="InterPro" id="IPR012677">
    <property type="entry name" value="Nucleotide-bd_a/b_plait_sf"/>
</dbReference>
<comment type="subcellular location">
    <subcellularLocation>
        <location evidence="1">Nucleus</location>
    </subcellularLocation>
</comment>
<evidence type="ECO:0000313" key="12">
    <source>
        <dbReference type="Proteomes" id="UP000663866"/>
    </source>
</evidence>
<keyword evidence="12" id="KW-1185">Reference proteome</keyword>
<protein>
    <recommendedName>
        <fullName evidence="13">Arsenite-resistance protein 2 homolog</fullName>
    </recommendedName>
</protein>
<evidence type="ECO:0000256" key="3">
    <source>
        <dbReference type="ARBA" id="ARBA00023242"/>
    </source>
</evidence>
<reference evidence="8" key="1">
    <citation type="submission" date="2021-02" db="EMBL/GenBank/DDBJ databases">
        <authorList>
            <person name="Nowell W R."/>
        </authorList>
    </citation>
    <scope>NUCLEOTIDE SEQUENCE</scope>
</reference>
<comment type="similarity">
    <text evidence="2">Belongs to the ARS2 family.</text>
</comment>
<gene>
    <name evidence="8" type="ORF">CJN711_LOCUS27699</name>
    <name evidence="7" type="ORF">KQP761_LOCUS3668</name>
    <name evidence="10" type="ORF">OVN521_LOCUS2310</name>
    <name evidence="9" type="ORF">WKI299_LOCUS17168</name>
</gene>
<evidence type="ECO:0000256" key="4">
    <source>
        <dbReference type="SAM" id="MobiDB-lite"/>
    </source>
</evidence>
<evidence type="ECO:0000259" key="5">
    <source>
        <dbReference type="Pfam" id="PF04959"/>
    </source>
</evidence>
<evidence type="ECO:0000313" key="9">
    <source>
        <dbReference type="EMBL" id="CAF2085991.1"/>
    </source>
</evidence>
<dbReference type="EMBL" id="CAJNOW010000471">
    <property type="protein sequence ID" value="CAF1278683.1"/>
    <property type="molecule type" value="Genomic_DNA"/>
</dbReference>
<organism evidence="8 11">
    <name type="scientific">Rotaria magnacalcarata</name>
    <dbReference type="NCBI Taxonomy" id="392030"/>
    <lineage>
        <taxon>Eukaryota</taxon>
        <taxon>Metazoa</taxon>
        <taxon>Spiralia</taxon>
        <taxon>Gnathifera</taxon>
        <taxon>Rotifera</taxon>
        <taxon>Eurotatoria</taxon>
        <taxon>Bdelloidea</taxon>
        <taxon>Philodinida</taxon>
        <taxon>Philodinidae</taxon>
        <taxon>Rotaria</taxon>
    </lineage>
</organism>
<dbReference type="InterPro" id="IPR039727">
    <property type="entry name" value="SE/Ars2"/>
</dbReference>
<evidence type="ECO:0000313" key="8">
    <source>
        <dbReference type="EMBL" id="CAF1509140.1"/>
    </source>
</evidence>
<keyword evidence="3" id="KW-0539">Nucleus</keyword>
<dbReference type="EMBL" id="CAJOBG010000178">
    <property type="protein sequence ID" value="CAF3772255.1"/>
    <property type="molecule type" value="Genomic_DNA"/>
</dbReference>
<dbReference type="EMBL" id="CAJNOV010013121">
    <property type="protein sequence ID" value="CAF1509140.1"/>
    <property type="molecule type" value="Genomic_DNA"/>
</dbReference>
<dbReference type="OrthoDB" id="342064at2759"/>
<dbReference type="Pfam" id="PF12066">
    <property type="entry name" value="SERRATE_Ars2_N"/>
    <property type="match status" value="1"/>
</dbReference>
<dbReference type="Proteomes" id="UP000663856">
    <property type="component" value="Unassembled WGS sequence"/>
</dbReference>
<dbReference type="Proteomes" id="UP000663834">
    <property type="component" value="Unassembled WGS sequence"/>
</dbReference>
<evidence type="ECO:0000259" key="6">
    <source>
        <dbReference type="Pfam" id="PF12066"/>
    </source>
</evidence>